<dbReference type="Pfam" id="PF13091">
    <property type="entry name" value="PLDc_2"/>
    <property type="match status" value="1"/>
</dbReference>
<evidence type="ECO:0000256" key="7">
    <source>
        <dbReference type="SAM" id="SignalP"/>
    </source>
</evidence>
<dbReference type="PROSITE" id="PS50035">
    <property type="entry name" value="PLD"/>
    <property type="match status" value="1"/>
</dbReference>
<dbReference type="EMBL" id="JACYTO010000001">
    <property type="protein sequence ID" value="MBD8502080.1"/>
    <property type="molecule type" value="Genomic_DNA"/>
</dbReference>
<protein>
    <recommendedName>
        <fullName evidence="3">phospholipase D</fullName>
        <ecNumber evidence="3">3.1.4.4</ecNumber>
    </recommendedName>
</protein>
<feature type="signal peptide" evidence="7">
    <location>
        <begin position="1"/>
        <end position="20"/>
    </location>
</feature>
<dbReference type="EC" id="3.1.4.4" evidence="3"/>
<evidence type="ECO:0000256" key="5">
    <source>
        <dbReference type="ARBA" id="ARBA00022963"/>
    </source>
</evidence>
<dbReference type="PROSITE" id="PS51257">
    <property type="entry name" value="PROKAR_LIPOPROTEIN"/>
    <property type="match status" value="1"/>
</dbReference>
<reference evidence="10" key="1">
    <citation type="submission" date="2023-07" db="EMBL/GenBank/DDBJ databases">
        <title>Thauera sp. CAU 1555 isolated from sand of Yaerae Beach.</title>
        <authorList>
            <person name="Kim W."/>
        </authorList>
    </citation>
    <scope>NUCLEOTIDE SEQUENCE [LARGE SCALE GENOMIC DNA]</scope>
    <source>
        <strain evidence="10">CAU 1555</strain>
    </source>
</reference>
<evidence type="ECO:0000256" key="3">
    <source>
        <dbReference type="ARBA" id="ARBA00012027"/>
    </source>
</evidence>
<evidence type="ECO:0000256" key="4">
    <source>
        <dbReference type="ARBA" id="ARBA00022801"/>
    </source>
</evidence>
<keyword evidence="10" id="KW-1185">Reference proteome</keyword>
<evidence type="ECO:0000313" key="9">
    <source>
        <dbReference type="EMBL" id="MBD8502080.1"/>
    </source>
</evidence>
<evidence type="ECO:0000259" key="8">
    <source>
        <dbReference type="PROSITE" id="PS50035"/>
    </source>
</evidence>
<dbReference type="PANTHER" id="PTHR43856:SF1">
    <property type="entry name" value="MITOCHONDRIAL CARDIOLIPIN HYDROLASE"/>
    <property type="match status" value="1"/>
</dbReference>
<keyword evidence="6" id="KW-0443">Lipid metabolism</keyword>
<dbReference type="CDD" id="cd09170">
    <property type="entry name" value="PLDc_Nuc"/>
    <property type="match status" value="1"/>
</dbReference>
<dbReference type="InterPro" id="IPR025202">
    <property type="entry name" value="PLD-like_dom"/>
</dbReference>
<comment type="similarity">
    <text evidence="2">Belongs to the phospholipase D family.</text>
</comment>
<feature type="domain" description="PLD phosphodiesterase" evidence="8">
    <location>
        <begin position="112"/>
        <end position="143"/>
    </location>
</feature>
<keyword evidence="4" id="KW-0378">Hydrolase</keyword>
<dbReference type="RefSeq" id="WP_187716879.1">
    <property type="nucleotide sequence ID" value="NZ_JACTAH010000001.1"/>
</dbReference>
<dbReference type="Proteomes" id="UP000603602">
    <property type="component" value="Unassembled WGS sequence"/>
</dbReference>
<dbReference type="InterPro" id="IPR001736">
    <property type="entry name" value="PLipase_D/transphosphatidylase"/>
</dbReference>
<evidence type="ECO:0000256" key="2">
    <source>
        <dbReference type="ARBA" id="ARBA00008664"/>
    </source>
</evidence>
<sequence>MRVEVVLALVALGACAPAAAGERLPAQGSVEVVFSPADDPEAVLVELIGAARRSLQVQAYVFTSRKLATALVEAQRRGVVVEVLADAQMHKSGRNALPQLLEAGIPVAFETAYAAAHNKVLIVDAAGPGCAVATGSYNYTWSARNRNAENLIVLRDNCALAQLYLRNWQRHREAATELRSLPWEPRPGASPDG</sequence>
<dbReference type="InterPro" id="IPR051406">
    <property type="entry name" value="PLD_domain"/>
</dbReference>
<dbReference type="SUPFAM" id="SSF56024">
    <property type="entry name" value="Phospholipase D/nuclease"/>
    <property type="match status" value="1"/>
</dbReference>
<evidence type="ECO:0000313" key="10">
    <source>
        <dbReference type="Proteomes" id="UP000603602"/>
    </source>
</evidence>
<accession>A0ABR9B6V7</accession>
<proteinExistence type="inferred from homology"/>
<dbReference type="Gene3D" id="3.30.870.10">
    <property type="entry name" value="Endonuclease Chain A"/>
    <property type="match status" value="1"/>
</dbReference>
<feature type="chain" id="PRO_5046029892" description="phospholipase D" evidence="7">
    <location>
        <begin position="21"/>
        <end position="193"/>
    </location>
</feature>
<keyword evidence="5" id="KW-0442">Lipid degradation</keyword>
<evidence type="ECO:0000256" key="1">
    <source>
        <dbReference type="ARBA" id="ARBA00000798"/>
    </source>
</evidence>
<comment type="caution">
    <text evidence="9">The sequence shown here is derived from an EMBL/GenBank/DDBJ whole genome shotgun (WGS) entry which is preliminary data.</text>
</comment>
<keyword evidence="7" id="KW-0732">Signal</keyword>
<evidence type="ECO:0000256" key="6">
    <source>
        <dbReference type="ARBA" id="ARBA00023098"/>
    </source>
</evidence>
<comment type="catalytic activity">
    <reaction evidence="1">
        <text>a 1,2-diacyl-sn-glycero-3-phosphocholine + H2O = a 1,2-diacyl-sn-glycero-3-phosphate + choline + H(+)</text>
        <dbReference type="Rhea" id="RHEA:14445"/>
        <dbReference type="ChEBI" id="CHEBI:15354"/>
        <dbReference type="ChEBI" id="CHEBI:15377"/>
        <dbReference type="ChEBI" id="CHEBI:15378"/>
        <dbReference type="ChEBI" id="CHEBI:57643"/>
        <dbReference type="ChEBI" id="CHEBI:58608"/>
        <dbReference type="EC" id="3.1.4.4"/>
    </reaction>
</comment>
<dbReference type="PANTHER" id="PTHR43856">
    <property type="entry name" value="CARDIOLIPIN HYDROLASE"/>
    <property type="match status" value="1"/>
</dbReference>
<organism evidence="9 10">
    <name type="scientific">Thauera sedimentorum</name>
    <dbReference type="NCBI Taxonomy" id="2767595"/>
    <lineage>
        <taxon>Bacteria</taxon>
        <taxon>Pseudomonadati</taxon>
        <taxon>Pseudomonadota</taxon>
        <taxon>Betaproteobacteria</taxon>
        <taxon>Rhodocyclales</taxon>
        <taxon>Zoogloeaceae</taxon>
        <taxon>Thauera</taxon>
    </lineage>
</organism>
<gene>
    <name evidence="9" type="ORF">IFO67_04230</name>
</gene>
<name>A0ABR9B6V7_9RHOO</name>